<proteinExistence type="predicted"/>
<sequence length="282" mass="32678">MQKLDNGTARLLLQLSTFELAAYSMSEPRAHIRSSSPPQGTPALTTKQQRQATLLLRRIDRALQQDSTHQYDVILRLNEHKRRLEALIPRCRLLELPAEIREGIFILAVTEWGPVPGDDFIEMPPSEVSDARRRVPLLEKRAVRIDRLNRPAPPGLTCVSRQLREETLHLYYKHNTFELWRPLYWLPDWTCSTFIDWLTMLEEKIHWLRDIVLLYKHDDEMEHDLEGALAYEGFQLRPGIITSMKEVSEYEIASAQFGLPKHFGSKKGTSRRIRWIASSGGG</sequence>
<evidence type="ECO:0000313" key="2">
    <source>
        <dbReference type="EMBL" id="SMQ51994.1"/>
    </source>
</evidence>
<reference evidence="2 3" key="1">
    <citation type="submission" date="2016-06" db="EMBL/GenBank/DDBJ databases">
        <authorList>
            <person name="Kjaerup R.B."/>
            <person name="Dalgaard T.S."/>
            <person name="Juul-Madsen H.R."/>
        </authorList>
    </citation>
    <scope>NUCLEOTIDE SEQUENCE [LARGE SCALE GENOMIC DNA]</scope>
</reference>
<dbReference type="PANTHER" id="PTHR42085">
    <property type="entry name" value="F-BOX DOMAIN-CONTAINING PROTEIN"/>
    <property type="match status" value="1"/>
</dbReference>
<dbReference type="AlphaFoldDB" id="A0A1X7RX26"/>
<organism evidence="2 3">
    <name type="scientific">Zymoseptoria tritici (strain ST99CH_3D7)</name>
    <dbReference type="NCBI Taxonomy" id="1276538"/>
    <lineage>
        <taxon>Eukaryota</taxon>
        <taxon>Fungi</taxon>
        <taxon>Dikarya</taxon>
        <taxon>Ascomycota</taxon>
        <taxon>Pezizomycotina</taxon>
        <taxon>Dothideomycetes</taxon>
        <taxon>Dothideomycetidae</taxon>
        <taxon>Mycosphaerellales</taxon>
        <taxon>Mycosphaerellaceae</taxon>
        <taxon>Zymoseptoria</taxon>
    </lineage>
</organism>
<evidence type="ECO:0000313" key="3">
    <source>
        <dbReference type="Proteomes" id="UP000215127"/>
    </source>
</evidence>
<dbReference type="InterPro" id="IPR038883">
    <property type="entry name" value="AN11006-like"/>
</dbReference>
<dbReference type="EMBL" id="LT853697">
    <property type="protein sequence ID" value="SMQ51994.1"/>
    <property type="molecule type" value="Genomic_DNA"/>
</dbReference>
<name>A0A1X7RX26_ZYMT9</name>
<gene>
    <name evidence="2" type="ORF">ZT3D7_G7147</name>
</gene>
<dbReference type="PANTHER" id="PTHR42085:SF1">
    <property type="entry name" value="F-BOX DOMAIN-CONTAINING PROTEIN"/>
    <property type="match status" value="1"/>
</dbReference>
<feature type="compositionally biased region" description="Polar residues" evidence="1">
    <location>
        <begin position="33"/>
        <end position="48"/>
    </location>
</feature>
<keyword evidence="3" id="KW-1185">Reference proteome</keyword>
<protein>
    <submittedName>
        <fullName evidence="2">Uncharacterized protein</fullName>
    </submittedName>
</protein>
<accession>A0A1X7RX26</accession>
<dbReference type="Proteomes" id="UP000215127">
    <property type="component" value="Chromosome 6"/>
</dbReference>
<evidence type="ECO:0000256" key="1">
    <source>
        <dbReference type="SAM" id="MobiDB-lite"/>
    </source>
</evidence>
<feature type="region of interest" description="Disordered" evidence="1">
    <location>
        <begin position="29"/>
        <end position="48"/>
    </location>
</feature>